<keyword evidence="2" id="KW-1185">Reference proteome</keyword>
<organism evidence="1 2">
    <name type="scientific">Taklimakanibacter albus</name>
    <dbReference type="NCBI Taxonomy" id="2800327"/>
    <lineage>
        <taxon>Bacteria</taxon>
        <taxon>Pseudomonadati</taxon>
        <taxon>Pseudomonadota</taxon>
        <taxon>Alphaproteobacteria</taxon>
        <taxon>Hyphomicrobiales</taxon>
        <taxon>Aestuariivirgaceae</taxon>
        <taxon>Taklimakanibacter</taxon>
    </lineage>
</organism>
<evidence type="ECO:0000313" key="2">
    <source>
        <dbReference type="Proteomes" id="UP000616151"/>
    </source>
</evidence>
<protein>
    <submittedName>
        <fullName evidence="1">ABC transporter ATP-binding protein</fullName>
    </submittedName>
</protein>
<name>A0ACC5R6X0_9HYPH</name>
<evidence type="ECO:0000313" key="1">
    <source>
        <dbReference type="EMBL" id="MBK1868360.1"/>
    </source>
</evidence>
<keyword evidence="1" id="KW-0547">Nucleotide-binding</keyword>
<dbReference type="EMBL" id="JAENHL010000007">
    <property type="protein sequence ID" value="MBK1868360.1"/>
    <property type="molecule type" value="Genomic_DNA"/>
</dbReference>
<comment type="caution">
    <text evidence="1">The sequence shown here is derived from an EMBL/GenBank/DDBJ whole genome shotgun (WGS) entry which is preliminary data.</text>
</comment>
<reference evidence="1" key="1">
    <citation type="submission" date="2021-01" db="EMBL/GenBank/DDBJ databases">
        <authorList>
            <person name="Sun Q."/>
        </authorList>
    </citation>
    <scope>NUCLEOTIDE SEQUENCE</scope>
    <source>
        <strain evidence="1">YIM B02566</strain>
    </source>
</reference>
<gene>
    <name evidence="1" type="ORF">JHL16_18550</name>
</gene>
<sequence>MASITLSGIGKSYGKVDILKQLDLSIADGEFISFLGPSGCGKSTLLYCISGLEDINTGTIAFDGQDMTELSPRERNIALVFQDYALYPHMAVRDNIAFPLRQQKVTPDLIRRQVDWAAETLGLEALLDRLPNELSGGQRQRVAVGRAIVRNPAALLMDEPLSNLDASLRVRMRSEIRRLQRELKMTVIFVTHDQEEALVLSDRIAVMKDGVIQQVASPMTVYKEPANQFVASFIGSPQMNFLPSALAGRNDNGGTIIGIRPHDLSPAAAGRADGISLTGELAFVESAGPIHFLEVMVGDHMVKGACADPSGLTPGAQLTLTADPRSACFFDAQSGNRIKPQ</sequence>
<proteinExistence type="predicted"/>
<accession>A0ACC5R6X0</accession>
<keyword evidence="1" id="KW-0067">ATP-binding</keyword>
<dbReference type="Proteomes" id="UP000616151">
    <property type="component" value="Unassembled WGS sequence"/>
</dbReference>